<dbReference type="EMBL" id="JBAFVH010000008">
    <property type="protein sequence ID" value="MFG1373697.1"/>
    <property type="molecule type" value="Genomic_DNA"/>
</dbReference>
<dbReference type="Gene3D" id="3.40.50.1000">
    <property type="entry name" value="HAD superfamily/HAD-like"/>
    <property type="match status" value="1"/>
</dbReference>
<proteinExistence type="predicted"/>
<sequence>MTIPLLSPFPGKPSVAFDAVDTWVFDLDNTLYPAHHDLWFQIDARMKGYISELLGIPPDDAFRIQKEYYRRYGTSLRGLMIEHGVEPDAFLAHVHDVDLSGLDASPRLAAAIEALPGAKIVYTNGSERHARNVLEKLGIDAHFAAVHDIVAAEFHPKPTEEAYLRFLRAHGVDPTHSAMFEDLARNLEVPHRLGMVTVLVVPPDETIAARESWEFEGREDAYVDHITEDLAGFLETVARQAPPPVSEPG</sequence>
<dbReference type="Proteomes" id="UP001604002">
    <property type="component" value="Unassembled WGS sequence"/>
</dbReference>
<dbReference type="SFLD" id="SFLDS00003">
    <property type="entry name" value="Haloacid_Dehalogenase"/>
    <property type="match status" value="1"/>
</dbReference>
<gene>
    <name evidence="1" type="ORF">V5F32_16095</name>
</gene>
<dbReference type="InterPro" id="IPR010237">
    <property type="entry name" value="Pyr-5-nucltdase"/>
</dbReference>
<dbReference type="InterPro" id="IPR006439">
    <property type="entry name" value="HAD-SF_hydro_IA"/>
</dbReference>
<evidence type="ECO:0000313" key="2">
    <source>
        <dbReference type="Proteomes" id="UP001604002"/>
    </source>
</evidence>
<name>A0ABW7A133_9HYPH</name>
<dbReference type="InterPro" id="IPR036412">
    <property type="entry name" value="HAD-like_sf"/>
</dbReference>
<dbReference type="SUPFAM" id="SSF56784">
    <property type="entry name" value="HAD-like"/>
    <property type="match status" value="1"/>
</dbReference>
<dbReference type="PANTHER" id="PTHR12725">
    <property type="entry name" value="HALOACID DEHALOGENASE-LIKE HYDROLASE"/>
    <property type="match status" value="1"/>
</dbReference>
<dbReference type="InterPro" id="IPR023214">
    <property type="entry name" value="HAD_sf"/>
</dbReference>
<dbReference type="PANTHER" id="PTHR12725:SF117">
    <property type="entry name" value="HALOACID DEHALOGENASE-LIKE HYDROLASE"/>
    <property type="match status" value="1"/>
</dbReference>
<reference evidence="1 2" key="1">
    <citation type="submission" date="2024-02" db="EMBL/GenBank/DDBJ databases">
        <title>Expansion and revision of Xanthobacter and proposal of Roseixanthobacter gen. nov.</title>
        <authorList>
            <person name="Soltysiak M.P.M."/>
            <person name="Jalihal A."/>
            <person name="Ory A."/>
            <person name="Chrisophersen C."/>
            <person name="Lee A.D."/>
            <person name="Boulton J."/>
            <person name="Springer M."/>
        </authorList>
    </citation>
    <scope>NUCLEOTIDE SEQUENCE [LARGE SCALE GENOMIC DNA]</scope>
    <source>
        <strain evidence="1 2">23A</strain>
    </source>
</reference>
<accession>A0ABW7A133</accession>
<dbReference type="Pfam" id="PF00702">
    <property type="entry name" value="Hydrolase"/>
    <property type="match status" value="1"/>
</dbReference>
<dbReference type="SFLD" id="SFLDG01132">
    <property type="entry name" value="C1.5.3:_5'-Nucleotidase_Like"/>
    <property type="match status" value="1"/>
</dbReference>
<dbReference type="NCBIfam" id="TIGR01993">
    <property type="entry name" value="Pyr-5-nucltdase"/>
    <property type="match status" value="1"/>
</dbReference>
<evidence type="ECO:0000313" key="1">
    <source>
        <dbReference type="EMBL" id="MFG1373697.1"/>
    </source>
</evidence>
<comment type="caution">
    <text evidence="1">The sequence shown here is derived from an EMBL/GenBank/DDBJ whole genome shotgun (WGS) entry which is preliminary data.</text>
</comment>
<protein>
    <submittedName>
        <fullName evidence="1">Pyrimidine 5'-nucleotidase</fullName>
    </submittedName>
</protein>
<keyword evidence="2" id="KW-1185">Reference proteome</keyword>
<dbReference type="NCBIfam" id="TIGR01509">
    <property type="entry name" value="HAD-SF-IA-v3"/>
    <property type="match status" value="1"/>
</dbReference>
<organism evidence="1 2">
    <name type="scientific">Xanthobacter oligotrophicus</name>
    <dbReference type="NCBI Taxonomy" id="2607286"/>
    <lineage>
        <taxon>Bacteria</taxon>
        <taxon>Pseudomonadati</taxon>
        <taxon>Pseudomonadota</taxon>
        <taxon>Alphaproteobacteria</taxon>
        <taxon>Hyphomicrobiales</taxon>
        <taxon>Xanthobacteraceae</taxon>
        <taxon>Xanthobacter</taxon>
    </lineage>
</organism>
<dbReference type="RefSeq" id="WP_393993408.1">
    <property type="nucleotide sequence ID" value="NZ_JBAFVH010000008.1"/>
</dbReference>
<dbReference type="Gene3D" id="1.10.150.450">
    <property type="match status" value="1"/>
</dbReference>
<dbReference type="SFLD" id="SFLDG01129">
    <property type="entry name" value="C1.5:_HAD__Beta-PGM__Phosphata"/>
    <property type="match status" value="1"/>
</dbReference>